<protein>
    <submittedName>
        <fullName evidence="3">Uma2 family endonuclease</fullName>
    </submittedName>
</protein>
<feature type="domain" description="Putative restriction endonuclease" evidence="2">
    <location>
        <begin position="25"/>
        <end position="192"/>
    </location>
</feature>
<dbReference type="PANTHER" id="PTHR35400:SF3">
    <property type="entry name" value="SLL1072 PROTEIN"/>
    <property type="match status" value="1"/>
</dbReference>
<evidence type="ECO:0000313" key="4">
    <source>
        <dbReference type="Proteomes" id="UP000320674"/>
    </source>
</evidence>
<dbReference type="Pfam" id="PF05685">
    <property type="entry name" value="Uma2"/>
    <property type="match status" value="1"/>
</dbReference>
<dbReference type="EMBL" id="SFAZ01000177">
    <property type="protein sequence ID" value="TRU73314.1"/>
    <property type="molecule type" value="Genomic_DNA"/>
</dbReference>
<keyword evidence="3" id="KW-0378">Hydrolase</keyword>
<comment type="caution">
    <text evidence="3">The sequence shown here is derived from an EMBL/GenBank/DDBJ whole genome shotgun (WGS) entry which is preliminary data.</text>
</comment>
<dbReference type="CDD" id="cd06260">
    <property type="entry name" value="DUF820-like"/>
    <property type="match status" value="1"/>
</dbReference>
<organism evidence="3 4">
    <name type="scientific">Microcystis viridis Mv_BB_P_19951000_S68D</name>
    <dbReference type="NCBI Taxonomy" id="2486270"/>
    <lineage>
        <taxon>Bacteria</taxon>
        <taxon>Bacillati</taxon>
        <taxon>Cyanobacteriota</taxon>
        <taxon>Cyanophyceae</taxon>
        <taxon>Oscillatoriophycideae</taxon>
        <taxon>Chroococcales</taxon>
        <taxon>Microcystaceae</taxon>
        <taxon>Microcystis</taxon>
    </lineage>
</organism>
<evidence type="ECO:0000259" key="2">
    <source>
        <dbReference type="Pfam" id="PF05685"/>
    </source>
</evidence>
<dbReference type="Proteomes" id="UP000320674">
    <property type="component" value="Unassembled WGS sequence"/>
</dbReference>
<dbReference type="SUPFAM" id="SSF52980">
    <property type="entry name" value="Restriction endonuclease-like"/>
    <property type="match status" value="1"/>
</dbReference>
<dbReference type="InterPro" id="IPR011335">
    <property type="entry name" value="Restrct_endonuc-II-like"/>
</dbReference>
<dbReference type="Gene3D" id="3.90.1570.10">
    <property type="entry name" value="tt1808, chain A"/>
    <property type="match status" value="1"/>
</dbReference>
<dbReference type="PANTHER" id="PTHR35400">
    <property type="entry name" value="SLR1083 PROTEIN"/>
    <property type="match status" value="1"/>
</dbReference>
<evidence type="ECO:0000256" key="1">
    <source>
        <dbReference type="SAM" id="MobiDB-lite"/>
    </source>
</evidence>
<dbReference type="AlphaFoldDB" id="A0A552HQ16"/>
<sequence>MLSTNTVSPHIIPPLENGDRLTSPEFERRYQAMTQLKKAELIAGVVYMASPVRIKNHGNPHARIITWLGYYWYVTPGVELADNTTVRLDGDNQPQPDALLRIETGGQSSISEDGYLEGAPELIVEIAASTASYDLHEKLKVYRRHGVQEYIIWRVDDQELDWFRLTDGEYLPLESNQDKIFCSQVFPGLWLDKNALLSGNLAAVLEVLKQGIASQEYQIFRENLLNANSI</sequence>
<dbReference type="GO" id="GO:0004519">
    <property type="term" value="F:endonuclease activity"/>
    <property type="evidence" value="ECO:0007669"/>
    <property type="project" value="UniProtKB-KW"/>
</dbReference>
<keyword evidence="3" id="KW-0540">Nuclease</keyword>
<accession>A0A552HQ16</accession>
<reference evidence="3 4" key="1">
    <citation type="submission" date="2019-01" db="EMBL/GenBank/DDBJ databases">
        <title>Coherence of Microcystis species and biogeography revealed through population genomics.</title>
        <authorList>
            <person name="Perez-Carrascal O.M."/>
            <person name="Terrat Y."/>
            <person name="Giani A."/>
            <person name="Fortin N."/>
            <person name="Tromas N."/>
            <person name="Shapiro B.J."/>
        </authorList>
    </citation>
    <scope>NUCLEOTIDE SEQUENCE [LARGE SCALE GENOMIC DNA]</scope>
    <source>
        <strain evidence="3">Mv_BB_P_19951000_S68D</strain>
    </source>
</reference>
<dbReference type="InterPro" id="IPR008538">
    <property type="entry name" value="Uma2"/>
</dbReference>
<dbReference type="InterPro" id="IPR012296">
    <property type="entry name" value="Nuclease_put_TT1808"/>
</dbReference>
<proteinExistence type="predicted"/>
<name>A0A552HQ16_MICVR</name>
<gene>
    <name evidence="3" type="ORF">EWV77_11820</name>
</gene>
<feature type="region of interest" description="Disordered" evidence="1">
    <location>
        <begin position="1"/>
        <end position="22"/>
    </location>
</feature>
<keyword evidence="3" id="KW-0255">Endonuclease</keyword>
<evidence type="ECO:0000313" key="3">
    <source>
        <dbReference type="EMBL" id="TRU73314.1"/>
    </source>
</evidence>